<dbReference type="OrthoDB" id="192832at2759"/>
<dbReference type="InterPro" id="IPR000757">
    <property type="entry name" value="Beta-glucanase-like"/>
</dbReference>
<organism evidence="7 8">
    <name type="scientific">Gymnopilus dilepis</name>
    <dbReference type="NCBI Taxonomy" id="231916"/>
    <lineage>
        <taxon>Eukaryota</taxon>
        <taxon>Fungi</taxon>
        <taxon>Dikarya</taxon>
        <taxon>Basidiomycota</taxon>
        <taxon>Agaricomycotina</taxon>
        <taxon>Agaricomycetes</taxon>
        <taxon>Agaricomycetidae</taxon>
        <taxon>Agaricales</taxon>
        <taxon>Agaricineae</taxon>
        <taxon>Hymenogastraceae</taxon>
        <taxon>Gymnopilus</taxon>
    </lineage>
</organism>
<dbReference type="CDD" id="cd02181">
    <property type="entry name" value="GH16_fungal_Lam16A_glucanase"/>
    <property type="match status" value="1"/>
</dbReference>
<evidence type="ECO:0000256" key="1">
    <source>
        <dbReference type="ARBA" id="ARBA00006865"/>
    </source>
</evidence>
<accession>A0A409VEP6</accession>
<feature type="compositionally biased region" description="Low complexity" evidence="4">
    <location>
        <begin position="98"/>
        <end position="119"/>
    </location>
</feature>
<proteinExistence type="inferred from homology"/>
<dbReference type="SUPFAM" id="SSF49899">
    <property type="entry name" value="Concanavalin A-like lectins/glucanases"/>
    <property type="match status" value="1"/>
</dbReference>
<dbReference type="GO" id="GO:0004553">
    <property type="term" value="F:hydrolase activity, hydrolyzing O-glycosyl compounds"/>
    <property type="evidence" value="ECO:0007669"/>
    <property type="project" value="InterPro"/>
</dbReference>
<feature type="compositionally biased region" description="Low complexity" evidence="4">
    <location>
        <begin position="82"/>
        <end position="91"/>
    </location>
</feature>
<keyword evidence="2" id="KW-0378">Hydrolase</keyword>
<keyword evidence="3" id="KW-0326">Glycosidase</keyword>
<evidence type="ECO:0000256" key="3">
    <source>
        <dbReference type="ARBA" id="ARBA00023295"/>
    </source>
</evidence>
<dbReference type="PANTHER" id="PTHR10963">
    <property type="entry name" value="GLYCOSYL HYDROLASE-RELATED"/>
    <property type="match status" value="1"/>
</dbReference>
<evidence type="ECO:0000256" key="2">
    <source>
        <dbReference type="ARBA" id="ARBA00022801"/>
    </source>
</evidence>
<dbReference type="FunFam" id="2.60.120.200:FF:000114">
    <property type="entry name" value="Probable endo-1,3(4)-beta-glucanase NFIA_089530"/>
    <property type="match status" value="1"/>
</dbReference>
<feature type="region of interest" description="Disordered" evidence="4">
    <location>
        <begin position="82"/>
        <end position="119"/>
    </location>
</feature>
<feature type="signal peptide" evidence="5">
    <location>
        <begin position="1"/>
        <end position="20"/>
    </location>
</feature>
<gene>
    <name evidence="7" type="ORF">CVT26_002674</name>
</gene>
<feature type="domain" description="GH16" evidence="6">
    <location>
        <begin position="118"/>
        <end position="381"/>
    </location>
</feature>
<dbReference type="PANTHER" id="PTHR10963:SF24">
    <property type="entry name" value="GLYCOSIDASE C21B10.07-RELATED"/>
    <property type="match status" value="1"/>
</dbReference>
<evidence type="ECO:0000256" key="4">
    <source>
        <dbReference type="SAM" id="MobiDB-lite"/>
    </source>
</evidence>
<name>A0A409VEP6_9AGAR</name>
<keyword evidence="5" id="KW-0732">Signal</keyword>
<dbReference type="InParanoid" id="A0A409VEP6"/>
<protein>
    <recommendedName>
        <fullName evidence="6">GH16 domain-containing protein</fullName>
    </recommendedName>
</protein>
<dbReference type="GO" id="GO:0009251">
    <property type="term" value="P:glucan catabolic process"/>
    <property type="evidence" value="ECO:0007669"/>
    <property type="project" value="TreeGrafter"/>
</dbReference>
<dbReference type="STRING" id="231916.A0A409VEP6"/>
<dbReference type="AlphaFoldDB" id="A0A409VEP6"/>
<evidence type="ECO:0000313" key="7">
    <source>
        <dbReference type="EMBL" id="PPQ64730.1"/>
    </source>
</evidence>
<dbReference type="Gene3D" id="2.60.120.200">
    <property type="match status" value="1"/>
</dbReference>
<comment type="caution">
    <text evidence="7">The sequence shown here is derived from an EMBL/GenBank/DDBJ whole genome shotgun (WGS) entry which is preliminary data.</text>
</comment>
<dbReference type="Proteomes" id="UP000284706">
    <property type="component" value="Unassembled WGS sequence"/>
</dbReference>
<feature type="chain" id="PRO_5018991171" description="GH16 domain-containing protein" evidence="5">
    <location>
        <begin position="21"/>
        <end position="424"/>
    </location>
</feature>
<reference evidence="7 8" key="1">
    <citation type="journal article" date="2018" name="Evol. Lett.">
        <title>Horizontal gene cluster transfer increased hallucinogenic mushroom diversity.</title>
        <authorList>
            <person name="Reynolds H.T."/>
            <person name="Vijayakumar V."/>
            <person name="Gluck-Thaler E."/>
            <person name="Korotkin H.B."/>
            <person name="Matheny P.B."/>
            <person name="Slot J.C."/>
        </authorList>
    </citation>
    <scope>NUCLEOTIDE SEQUENCE [LARGE SCALE GENOMIC DNA]</scope>
    <source>
        <strain evidence="7 8">SRW20</strain>
    </source>
</reference>
<dbReference type="InterPro" id="IPR050546">
    <property type="entry name" value="Glycosyl_Hydrlase_16"/>
</dbReference>
<dbReference type="PROSITE" id="PS51762">
    <property type="entry name" value="GH16_2"/>
    <property type="match status" value="1"/>
</dbReference>
<keyword evidence="8" id="KW-1185">Reference proteome</keyword>
<dbReference type="InterPro" id="IPR013320">
    <property type="entry name" value="ConA-like_dom_sf"/>
</dbReference>
<evidence type="ECO:0000259" key="6">
    <source>
        <dbReference type="PROSITE" id="PS51762"/>
    </source>
</evidence>
<sequence length="424" mass="44447">MTTFWTFLTYTFFLFDLSLATKSLVPRVLHGLHAHAARQTHSLARDLRVAFGGILAPRALAEQNVVYCKSAKQVPLSGGSLGNASASAPAPTGGGGASQSTTSTSAKAGPSSTAPSSSPWKLLNSYQGSSFFDGWDFFTDPDPTEGNVQYVDQQTAASSGLLEINSQGNAVMRVETTPVVSGNRKSIRITTQTQFTGGLVIMDAVHMPTGCGTWPAFWTNGPNWPAGGEIDIVEGVGDYTNNQATIHTNIGCTLASSSRSVLDISGSVVGGTDCAAATTNNEGCGIRAATNNSFGAGFNSNGGGVYAMKWDSTGIAVYFFARGSVPTDITAGAPQPDSWGTALARWPAASCDPFKFFTDHNAIFDTTLCGQWAGAVWDTAGIPGQEQSCSQRTGVSTCQAFVQANGAAMQEAYWEVRSVQIYQT</sequence>
<dbReference type="Pfam" id="PF26113">
    <property type="entry name" value="GH16_XgeA"/>
    <property type="match status" value="1"/>
</dbReference>
<evidence type="ECO:0000256" key="5">
    <source>
        <dbReference type="SAM" id="SignalP"/>
    </source>
</evidence>
<dbReference type="EMBL" id="NHYE01005663">
    <property type="protein sequence ID" value="PPQ64730.1"/>
    <property type="molecule type" value="Genomic_DNA"/>
</dbReference>
<evidence type="ECO:0000313" key="8">
    <source>
        <dbReference type="Proteomes" id="UP000284706"/>
    </source>
</evidence>
<comment type="similarity">
    <text evidence="1">Belongs to the glycosyl hydrolase 16 family.</text>
</comment>